<proteinExistence type="predicted"/>
<dbReference type="Proteomes" id="UP000189177">
    <property type="component" value="Unassembled WGS sequence"/>
</dbReference>
<dbReference type="Gene3D" id="2.160.20.80">
    <property type="entry name" value="E3 ubiquitin-protein ligase SopA"/>
    <property type="match status" value="1"/>
</dbReference>
<evidence type="ECO:0000256" key="1">
    <source>
        <dbReference type="SAM" id="MobiDB-lite"/>
    </source>
</evidence>
<keyword evidence="2" id="KW-0812">Transmembrane</keyword>
<comment type="caution">
    <text evidence="3">The sequence shown here is derived from an EMBL/GenBank/DDBJ whole genome shotgun (WGS) entry which is preliminary data.</text>
</comment>
<protein>
    <recommendedName>
        <fullName evidence="5">GYF domain-containing protein</fullName>
    </recommendedName>
</protein>
<gene>
    <name evidence="3" type="ORF">B1A74_13250</name>
</gene>
<evidence type="ECO:0000313" key="3">
    <source>
        <dbReference type="EMBL" id="OOC09006.1"/>
    </source>
</evidence>
<name>A0A1V2ZVD3_9GAMM</name>
<dbReference type="EMBL" id="MUZR01000068">
    <property type="protein sequence ID" value="OOC09006.1"/>
    <property type="molecule type" value="Genomic_DNA"/>
</dbReference>
<dbReference type="InterPro" id="IPR051082">
    <property type="entry name" value="Pentapeptide-BTB/POZ_domain"/>
</dbReference>
<feature type="compositionally biased region" description="Basic and acidic residues" evidence="1">
    <location>
        <begin position="92"/>
        <end position="102"/>
    </location>
</feature>
<dbReference type="PANTHER" id="PTHR14136:SF17">
    <property type="entry name" value="BTB_POZ DOMAIN-CONTAINING PROTEIN KCTD9"/>
    <property type="match status" value="1"/>
</dbReference>
<keyword evidence="2" id="KW-1133">Transmembrane helix</keyword>
<feature type="transmembrane region" description="Helical" evidence="2">
    <location>
        <begin position="153"/>
        <end position="170"/>
    </location>
</feature>
<dbReference type="AlphaFoldDB" id="A0A1V2ZVD3"/>
<dbReference type="SUPFAM" id="SSF141571">
    <property type="entry name" value="Pentapeptide repeat-like"/>
    <property type="match status" value="1"/>
</dbReference>
<evidence type="ECO:0000256" key="2">
    <source>
        <dbReference type="SAM" id="Phobius"/>
    </source>
</evidence>
<feature type="region of interest" description="Disordered" evidence="1">
    <location>
        <begin position="92"/>
        <end position="128"/>
    </location>
</feature>
<dbReference type="STRING" id="252474.B1A74_13250"/>
<keyword evidence="2" id="KW-0472">Membrane</keyword>
<feature type="compositionally biased region" description="Basic and acidic residues" evidence="1">
    <location>
        <begin position="109"/>
        <end position="122"/>
    </location>
</feature>
<dbReference type="InterPro" id="IPR001646">
    <property type="entry name" value="5peptide_repeat"/>
</dbReference>
<accession>A0A1V2ZVD3</accession>
<reference evidence="3 4" key="1">
    <citation type="submission" date="2017-02" db="EMBL/GenBank/DDBJ databases">
        <title>Genomic diversity within the haloalkaliphilic genus Thioalkalivibrio.</title>
        <authorList>
            <person name="Ahn A.-C."/>
            <person name="Meier-Kolthoff J."/>
            <person name="Overmars L."/>
            <person name="Richter M."/>
            <person name="Woyke T."/>
            <person name="Sorokin D.Y."/>
            <person name="Muyzer G."/>
        </authorList>
    </citation>
    <scope>NUCLEOTIDE SEQUENCE [LARGE SCALE GENOMIC DNA]</scope>
    <source>
        <strain evidence="3 4">HL17</strain>
    </source>
</reference>
<dbReference type="RefSeq" id="WP_077244902.1">
    <property type="nucleotide sequence ID" value="NZ_MUZR01000068.1"/>
</dbReference>
<keyword evidence="4" id="KW-1185">Reference proteome</keyword>
<dbReference type="OrthoDB" id="7304622at2"/>
<dbReference type="Pfam" id="PF00805">
    <property type="entry name" value="Pentapeptide"/>
    <property type="match status" value="1"/>
</dbReference>
<sequence>MSDEPGETPERDSEGYELWYTRRDGEVHGPFPAHLIRRYLILGRLTPDDEVGPTPHLWYPLREVPELIPEELLHADTPEGLERLQQARLREDERLRERRAPDEDTPPELLERREGERRRPESPETVTHRQQWAELLTLPARHVPAILRGPRRWITLGVTLVVAILLLWLLREPPPETPARDCSSPPAPEVNWNRCEMPVADLREADLTRASLREARLPGARLQGARLDGALLEFADLTHASLADAHLTDARLRGATLRGTDLTGTDFSGADLRHADLREANPQDADLSGARLGRALWPDGSRCPPEAVGTCE</sequence>
<dbReference type="PANTHER" id="PTHR14136">
    <property type="entry name" value="BTB_POZ DOMAIN-CONTAINING PROTEIN KCTD9"/>
    <property type="match status" value="1"/>
</dbReference>
<organism evidence="3 4">
    <name type="scientific">Thioalkalivibrio halophilus</name>
    <dbReference type="NCBI Taxonomy" id="252474"/>
    <lineage>
        <taxon>Bacteria</taxon>
        <taxon>Pseudomonadati</taxon>
        <taxon>Pseudomonadota</taxon>
        <taxon>Gammaproteobacteria</taxon>
        <taxon>Chromatiales</taxon>
        <taxon>Ectothiorhodospiraceae</taxon>
        <taxon>Thioalkalivibrio</taxon>
    </lineage>
</organism>
<evidence type="ECO:0000313" key="4">
    <source>
        <dbReference type="Proteomes" id="UP000189177"/>
    </source>
</evidence>
<evidence type="ECO:0008006" key="5">
    <source>
        <dbReference type="Google" id="ProtNLM"/>
    </source>
</evidence>